<organism evidence="2 3">
    <name type="scientific">Pseudoalteromonas holothuriae</name>
    <dbReference type="NCBI Taxonomy" id="2963714"/>
    <lineage>
        <taxon>Bacteria</taxon>
        <taxon>Pseudomonadati</taxon>
        <taxon>Pseudomonadota</taxon>
        <taxon>Gammaproteobacteria</taxon>
        <taxon>Alteromonadales</taxon>
        <taxon>Pseudoalteromonadaceae</taxon>
        <taxon>Pseudoalteromonas</taxon>
    </lineage>
</organism>
<dbReference type="Proteomes" id="UP001152485">
    <property type="component" value="Unassembled WGS sequence"/>
</dbReference>
<protein>
    <recommendedName>
        <fullName evidence="5">Solute-binding protein family 3/N-terminal domain-containing protein</fullName>
    </recommendedName>
</protein>
<sequence length="299" mass="33516">MSLLHLDLSEQSGKLMLRICIPFILLWSSGISAKTITWIYIDFAPYYILEGAKKGLGRDERVISLLKRVMPTYKFEFVTLPASRAIHELSSPNNAYCMVSLFKTAKRAKHISYTLESSTIGLSPSIAVRRHTLKRLGLEPGQQVSIRDLMSRHQLMLGVSANRSFGTTLDNIINSVSSDLLVSRPGKDPLIGLTGMLLKNRVDLVLGYPSEHYHLKQLLDDNYRLTQLTIKETQGISRGYVGCTKTPKTKLAIADLNIALKAIKSQRRFSDTMLYWLPTELQPTLTSKLTHIDLTAPEG</sequence>
<keyword evidence="3" id="KW-1185">Reference proteome</keyword>
<accession>A0A9W4VR28</accession>
<dbReference type="EMBL" id="CAMAPC010000007">
    <property type="protein sequence ID" value="CAH9058552.1"/>
    <property type="molecule type" value="Genomic_DNA"/>
</dbReference>
<proteinExistence type="predicted"/>
<comment type="caution">
    <text evidence="2">The sequence shown here is derived from an EMBL/GenBank/DDBJ whole genome shotgun (WGS) entry which is preliminary data.</text>
</comment>
<name>A0A9W4VR28_9GAMM</name>
<dbReference type="AlphaFoldDB" id="A0A9W4VR28"/>
<evidence type="ECO:0000313" key="4">
    <source>
        <dbReference type="Proteomes" id="UP001152485"/>
    </source>
</evidence>
<evidence type="ECO:0000313" key="2">
    <source>
        <dbReference type="EMBL" id="CAH9058552.1"/>
    </source>
</evidence>
<dbReference type="Proteomes" id="UP001152467">
    <property type="component" value="Unassembled WGS sequence"/>
</dbReference>
<reference evidence="2 4" key="1">
    <citation type="submission" date="2022-07" db="EMBL/GenBank/DDBJ databases">
        <authorList>
            <person name="Criscuolo A."/>
        </authorList>
    </citation>
    <scope>NUCLEOTIDE SEQUENCE</scope>
    <source>
        <strain evidence="4">CIP 111951</strain>
        <strain evidence="2">CIP111854</strain>
        <strain evidence="1">CIP111951</strain>
    </source>
</reference>
<dbReference type="EMBL" id="CAMAPD010000007">
    <property type="protein sequence ID" value="CAH9058131.1"/>
    <property type="molecule type" value="Genomic_DNA"/>
</dbReference>
<dbReference type="RefSeq" id="WP_261592968.1">
    <property type="nucleotide sequence ID" value="NZ_CAMAPC010000007.1"/>
</dbReference>
<gene>
    <name evidence="2" type="ORF">PSECIP111854_02226</name>
    <name evidence="1" type="ORF">PSECIP111951_01808</name>
</gene>
<evidence type="ECO:0000313" key="3">
    <source>
        <dbReference type="Proteomes" id="UP001152467"/>
    </source>
</evidence>
<evidence type="ECO:0000313" key="1">
    <source>
        <dbReference type="EMBL" id="CAH9058131.1"/>
    </source>
</evidence>
<dbReference type="SUPFAM" id="SSF53850">
    <property type="entry name" value="Periplasmic binding protein-like II"/>
    <property type="match status" value="1"/>
</dbReference>
<evidence type="ECO:0008006" key="5">
    <source>
        <dbReference type="Google" id="ProtNLM"/>
    </source>
</evidence>